<dbReference type="CDD" id="cd02440">
    <property type="entry name" value="AdoMet_MTases"/>
    <property type="match status" value="1"/>
</dbReference>
<dbReference type="RefSeq" id="WP_190132543.1">
    <property type="nucleotide sequence ID" value="NZ_BNBD01000016.1"/>
</dbReference>
<reference evidence="2" key="2">
    <citation type="submission" date="2020-09" db="EMBL/GenBank/DDBJ databases">
        <authorList>
            <person name="Sun Q."/>
            <person name="Ohkuma M."/>
        </authorList>
    </citation>
    <scope>NUCLEOTIDE SEQUENCE</scope>
    <source>
        <strain evidence="2">JCM 4059</strain>
    </source>
</reference>
<evidence type="ECO:0000259" key="1">
    <source>
        <dbReference type="Pfam" id="PF08242"/>
    </source>
</evidence>
<dbReference type="InterPro" id="IPR029063">
    <property type="entry name" value="SAM-dependent_MTases_sf"/>
</dbReference>
<gene>
    <name evidence="2" type="ORF">GCM10010218_56180</name>
</gene>
<dbReference type="Gene3D" id="3.40.50.150">
    <property type="entry name" value="Vaccinia Virus protein VP39"/>
    <property type="match status" value="1"/>
</dbReference>
<evidence type="ECO:0000313" key="2">
    <source>
        <dbReference type="EMBL" id="GHF67465.1"/>
    </source>
</evidence>
<dbReference type="EMBL" id="BNBD01000016">
    <property type="protein sequence ID" value="GHF67465.1"/>
    <property type="molecule type" value="Genomic_DNA"/>
</dbReference>
<dbReference type="PANTHER" id="PTHR43861:SF1">
    <property type="entry name" value="TRANS-ACONITATE 2-METHYLTRANSFERASE"/>
    <property type="match status" value="1"/>
</dbReference>
<dbReference type="GO" id="GO:0017000">
    <property type="term" value="P:antibiotic biosynthetic process"/>
    <property type="evidence" value="ECO:0007669"/>
    <property type="project" value="UniProtKB-ARBA"/>
</dbReference>
<name>A0A919EFP1_9ACTN</name>
<feature type="domain" description="Methyltransferase type 12" evidence="1">
    <location>
        <begin position="52"/>
        <end position="147"/>
    </location>
</feature>
<dbReference type="InterPro" id="IPR013217">
    <property type="entry name" value="Methyltransf_12"/>
</dbReference>
<organism evidence="2 3">
    <name type="scientific">Streptomyces mashuensis</name>
    <dbReference type="NCBI Taxonomy" id="33904"/>
    <lineage>
        <taxon>Bacteria</taxon>
        <taxon>Bacillati</taxon>
        <taxon>Actinomycetota</taxon>
        <taxon>Actinomycetes</taxon>
        <taxon>Kitasatosporales</taxon>
        <taxon>Streptomycetaceae</taxon>
        <taxon>Streptomyces</taxon>
    </lineage>
</organism>
<dbReference type="Pfam" id="PF08242">
    <property type="entry name" value="Methyltransf_12"/>
    <property type="match status" value="1"/>
</dbReference>
<dbReference type="GO" id="GO:0008168">
    <property type="term" value="F:methyltransferase activity"/>
    <property type="evidence" value="ECO:0007669"/>
    <property type="project" value="UniProtKB-KW"/>
</dbReference>
<dbReference type="AlphaFoldDB" id="A0A919EFP1"/>
<dbReference type="GO" id="GO:0032259">
    <property type="term" value="P:methylation"/>
    <property type="evidence" value="ECO:0007669"/>
    <property type="project" value="UniProtKB-KW"/>
</dbReference>
<keyword evidence="3" id="KW-1185">Reference proteome</keyword>
<dbReference type="PANTHER" id="PTHR43861">
    <property type="entry name" value="TRANS-ACONITATE 2-METHYLTRANSFERASE-RELATED"/>
    <property type="match status" value="1"/>
</dbReference>
<sequence>MTHGTHGTHDHGTDDFDWAAMADLLENEAETHASYVRDALARLDGPAPRRVLDVGSGPGVAACLLAERFPQAEVVAVDGEPELLARAEARARRLGVRLRTRTAGFPEDLGGLGEADLVWAANVVHHLGDQQGGLKRLAGLVAPGGVLAVTEGGLPVRFLPRDAGTGRPGLQERLDAARAERFERMRAELPGTVAAVEDWPAMLRAAGLTDAHSASFLVDHPAPLAEGPRASVRRMLERYRTVLDGLLDQDDLAALDRLLDPDSPEGVDRRPDLFLLTARTVHFARRPRD</sequence>
<proteinExistence type="predicted"/>
<protein>
    <submittedName>
        <fullName evidence="2">SAM-dependent methyltransferase</fullName>
    </submittedName>
</protein>
<comment type="caution">
    <text evidence="2">The sequence shown here is derived from an EMBL/GenBank/DDBJ whole genome shotgun (WGS) entry which is preliminary data.</text>
</comment>
<keyword evidence="2" id="KW-0489">Methyltransferase</keyword>
<evidence type="ECO:0000313" key="3">
    <source>
        <dbReference type="Proteomes" id="UP000638313"/>
    </source>
</evidence>
<dbReference type="Proteomes" id="UP000638313">
    <property type="component" value="Unassembled WGS sequence"/>
</dbReference>
<reference evidence="2" key="1">
    <citation type="journal article" date="2014" name="Int. J. Syst. Evol. Microbiol.">
        <title>Complete genome sequence of Corynebacterium casei LMG S-19264T (=DSM 44701T), isolated from a smear-ripened cheese.</title>
        <authorList>
            <consortium name="US DOE Joint Genome Institute (JGI-PGF)"/>
            <person name="Walter F."/>
            <person name="Albersmeier A."/>
            <person name="Kalinowski J."/>
            <person name="Ruckert C."/>
        </authorList>
    </citation>
    <scope>NUCLEOTIDE SEQUENCE</scope>
    <source>
        <strain evidence="2">JCM 4059</strain>
    </source>
</reference>
<dbReference type="SUPFAM" id="SSF53335">
    <property type="entry name" value="S-adenosyl-L-methionine-dependent methyltransferases"/>
    <property type="match status" value="1"/>
</dbReference>
<accession>A0A919EFP1</accession>
<keyword evidence="2" id="KW-0808">Transferase</keyword>